<keyword evidence="2" id="KW-0808">Transferase</keyword>
<evidence type="ECO:0000259" key="1">
    <source>
        <dbReference type="Pfam" id="PF13649"/>
    </source>
</evidence>
<feature type="domain" description="Methyltransferase" evidence="1">
    <location>
        <begin position="103"/>
        <end position="199"/>
    </location>
</feature>
<protein>
    <submittedName>
        <fullName evidence="2">Methyltransferase type 11</fullName>
    </submittedName>
</protein>
<dbReference type="STRING" id="497965.Cyan7822_1859"/>
<accession>E0U9P3</accession>
<dbReference type="AlphaFoldDB" id="E0U9P3"/>
<dbReference type="SUPFAM" id="SSF53335">
    <property type="entry name" value="S-adenosyl-L-methionine-dependent methyltransferases"/>
    <property type="match status" value="1"/>
</dbReference>
<dbReference type="CDD" id="cd02440">
    <property type="entry name" value="AdoMet_MTases"/>
    <property type="match status" value="1"/>
</dbReference>
<sequence length="285" mass="32160">MVKENTLWEKLLKPLSGFLVNEQELQHLRNAIHWEQEIECLSKPEIVYPPYYNNQNLQGIAEGYLTVEAAITYDAVVRYLLLPNETWLRTEAIDIIGGQPRNILDLGCGTGSTTLILKQRFPDAQVMGIDLSPYMLAMAKYKAATAGLNILWQQGNAQKTGFPSASLDVVTASLLFHEIPPTIAQWILKECFRLLVPGGQVIIFDGNQNILKTPGLMEIFEKPFIEAYAMESVDTWMEDAGFEGIQTKDVWMTHQVTRGIKPLTVTDKNQETVEQREIFDAIPAF</sequence>
<dbReference type="InterPro" id="IPR041698">
    <property type="entry name" value="Methyltransf_25"/>
</dbReference>
<reference evidence="3" key="1">
    <citation type="journal article" date="2011" name="MBio">
        <title>Novel metabolic attributes of the genus Cyanothece, comprising a group of unicellular nitrogen-fixing Cyanobacteria.</title>
        <authorList>
            <person name="Bandyopadhyay A."/>
            <person name="Elvitigala T."/>
            <person name="Welsh E."/>
            <person name="Stockel J."/>
            <person name="Liberton M."/>
            <person name="Min H."/>
            <person name="Sherman L.A."/>
            <person name="Pakrasi H.B."/>
        </authorList>
    </citation>
    <scope>NUCLEOTIDE SEQUENCE [LARGE SCALE GENOMIC DNA]</scope>
    <source>
        <strain evidence="3">PCC 7822</strain>
    </source>
</reference>
<dbReference type="Proteomes" id="UP000008206">
    <property type="component" value="Chromosome"/>
</dbReference>
<evidence type="ECO:0000313" key="3">
    <source>
        <dbReference type="Proteomes" id="UP000008206"/>
    </source>
</evidence>
<dbReference type="HOGENOM" id="CLU_053941_0_0_3"/>
<gene>
    <name evidence="2" type="ordered locus">Cyan7822_1859</name>
</gene>
<evidence type="ECO:0000313" key="2">
    <source>
        <dbReference type="EMBL" id="ADN13844.1"/>
    </source>
</evidence>
<dbReference type="GO" id="GO:0008168">
    <property type="term" value="F:methyltransferase activity"/>
    <property type="evidence" value="ECO:0007669"/>
    <property type="project" value="UniProtKB-KW"/>
</dbReference>
<dbReference type="EMBL" id="CP002198">
    <property type="protein sequence ID" value="ADN13844.1"/>
    <property type="molecule type" value="Genomic_DNA"/>
</dbReference>
<keyword evidence="2" id="KW-0489">Methyltransferase</keyword>
<dbReference type="InterPro" id="IPR029063">
    <property type="entry name" value="SAM-dependent_MTases_sf"/>
</dbReference>
<keyword evidence="3" id="KW-1185">Reference proteome</keyword>
<dbReference type="InterPro" id="IPR050508">
    <property type="entry name" value="Methyltransf_Superfamily"/>
</dbReference>
<dbReference type="KEGG" id="cyj:Cyan7822_1859"/>
<dbReference type="PANTHER" id="PTHR42912:SF80">
    <property type="entry name" value="METHYLTRANSFERASE DOMAIN-CONTAINING PROTEIN"/>
    <property type="match status" value="1"/>
</dbReference>
<dbReference type="OrthoDB" id="505670at2"/>
<dbReference type="PANTHER" id="PTHR42912">
    <property type="entry name" value="METHYLTRANSFERASE"/>
    <property type="match status" value="1"/>
</dbReference>
<organism evidence="2 3">
    <name type="scientific">Gloeothece verrucosa (strain PCC 7822)</name>
    <name type="common">Cyanothece sp. (strain PCC 7822)</name>
    <dbReference type="NCBI Taxonomy" id="497965"/>
    <lineage>
        <taxon>Bacteria</taxon>
        <taxon>Bacillati</taxon>
        <taxon>Cyanobacteriota</taxon>
        <taxon>Cyanophyceae</taxon>
        <taxon>Oscillatoriophycideae</taxon>
        <taxon>Chroococcales</taxon>
        <taxon>Aphanothecaceae</taxon>
        <taxon>Gloeothece</taxon>
        <taxon>Gloeothece verrucosa</taxon>
    </lineage>
</organism>
<dbReference type="GO" id="GO:0032259">
    <property type="term" value="P:methylation"/>
    <property type="evidence" value="ECO:0007669"/>
    <property type="project" value="UniProtKB-KW"/>
</dbReference>
<dbReference type="RefSeq" id="WP_013321950.1">
    <property type="nucleotide sequence ID" value="NC_014501.1"/>
</dbReference>
<dbReference type="Gene3D" id="3.40.50.150">
    <property type="entry name" value="Vaccinia Virus protein VP39"/>
    <property type="match status" value="1"/>
</dbReference>
<dbReference type="eggNOG" id="COG2226">
    <property type="taxonomic scope" value="Bacteria"/>
</dbReference>
<name>E0U9P3_GLOV7</name>
<dbReference type="Pfam" id="PF13649">
    <property type="entry name" value="Methyltransf_25"/>
    <property type="match status" value="1"/>
</dbReference>
<proteinExistence type="predicted"/>